<evidence type="ECO:0000313" key="2">
    <source>
        <dbReference type="Proteomes" id="UP001595868"/>
    </source>
</evidence>
<sequence length="103" mass="11093">MSSDRRPTPEMTDLVDAVRLLTKEPSLGPALIVRTPEGTYLISPDGSGGNARNHYVISRGQLGLLMWEHNELSDDLADPERAARVAALVAAFRPPGCREPGDG</sequence>
<keyword evidence="2" id="KW-1185">Reference proteome</keyword>
<evidence type="ECO:0008006" key="3">
    <source>
        <dbReference type="Google" id="ProtNLM"/>
    </source>
</evidence>
<organism evidence="1 2">
    <name type="scientific">Micromonospora zhanjiangensis</name>
    <dbReference type="NCBI Taxonomy" id="1522057"/>
    <lineage>
        <taxon>Bacteria</taxon>
        <taxon>Bacillati</taxon>
        <taxon>Actinomycetota</taxon>
        <taxon>Actinomycetes</taxon>
        <taxon>Micromonosporales</taxon>
        <taxon>Micromonosporaceae</taxon>
        <taxon>Micromonospora</taxon>
    </lineage>
</organism>
<comment type="caution">
    <text evidence="1">The sequence shown here is derived from an EMBL/GenBank/DDBJ whole genome shotgun (WGS) entry which is preliminary data.</text>
</comment>
<gene>
    <name evidence="1" type="ORF">ACFOX0_22450</name>
</gene>
<protein>
    <recommendedName>
        <fullName evidence="3">Immunity protein 35</fullName>
    </recommendedName>
</protein>
<accession>A0ABV8KRD9</accession>
<evidence type="ECO:0000313" key="1">
    <source>
        <dbReference type="EMBL" id="MFC4108683.1"/>
    </source>
</evidence>
<proteinExistence type="predicted"/>
<reference evidence="2" key="1">
    <citation type="journal article" date="2019" name="Int. J. Syst. Evol. Microbiol.">
        <title>The Global Catalogue of Microorganisms (GCM) 10K type strain sequencing project: providing services to taxonomists for standard genome sequencing and annotation.</title>
        <authorList>
            <consortium name="The Broad Institute Genomics Platform"/>
            <consortium name="The Broad Institute Genome Sequencing Center for Infectious Disease"/>
            <person name="Wu L."/>
            <person name="Ma J."/>
        </authorList>
    </citation>
    <scope>NUCLEOTIDE SEQUENCE [LARGE SCALE GENOMIC DNA]</scope>
    <source>
        <strain evidence="2">2902at01</strain>
    </source>
</reference>
<name>A0ABV8KRD9_9ACTN</name>
<dbReference type="Proteomes" id="UP001595868">
    <property type="component" value="Unassembled WGS sequence"/>
</dbReference>
<dbReference type="RefSeq" id="WP_377549284.1">
    <property type="nucleotide sequence ID" value="NZ_JBHSBN010000017.1"/>
</dbReference>
<dbReference type="EMBL" id="JBHSBN010000017">
    <property type="protein sequence ID" value="MFC4108683.1"/>
    <property type="molecule type" value="Genomic_DNA"/>
</dbReference>